<dbReference type="EMBL" id="CAJPVJ010059636">
    <property type="protein sequence ID" value="CAG2184021.1"/>
    <property type="molecule type" value="Genomic_DNA"/>
</dbReference>
<dbReference type="Proteomes" id="UP000728032">
    <property type="component" value="Unassembled WGS sequence"/>
</dbReference>
<dbReference type="InterPro" id="IPR000994">
    <property type="entry name" value="Pept_M24"/>
</dbReference>
<evidence type="ECO:0000259" key="2">
    <source>
        <dbReference type="Pfam" id="PF00557"/>
    </source>
</evidence>
<dbReference type="InterPro" id="IPR047113">
    <property type="entry name" value="PA2G4/ARX1"/>
</dbReference>
<dbReference type="AlphaFoldDB" id="A0A7R9R356"/>
<proteinExistence type="inferred from homology"/>
<keyword evidence="4" id="KW-1185">Reference proteome</keyword>
<protein>
    <recommendedName>
        <fullName evidence="2">Peptidase M24 domain-containing protein</fullName>
    </recommendedName>
</protein>
<feature type="non-terminal residue" evidence="3">
    <location>
        <position position="1"/>
    </location>
</feature>
<dbReference type="SUPFAM" id="SSF55920">
    <property type="entry name" value="Creatinase/aminopeptidase"/>
    <property type="match status" value="1"/>
</dbReference>
<evidence type="ECO:0000256" key="1">
    <source>
        <dbReference type="ARBA" id="ARBA00007319"/>
    </source>
</evidence>
<accession>A0A7R9R356</accession>
<dbReference type="Gene3D" id="3.90.230.10">
    <property type="entry name" value="Creatinase/methionine aminopeptidase superfamily"/>
    <property type="match status" value="1"/>
</dbReference>
<reference evidence="3" key="1">
    <citation type="submission" date="2020-11" db="EMBL/GenBank/DDBJ databases">
        <authorList>
            <person name="Tran Van P."/>
        </authorList>
    </citation>
    <scope>NUCLEOTIDE SEQUENCE</scope>
</reference>
<dbReference type="InterPro" id="IPR036005">
    <property type="entry name" value="Creatinase/aminopeptidase-like"/>
</dbReference>
<dbReference type="PANTHER" id="PTHR10804">
    <property type="entry name" value="PROTEASE FAMILY M24 METHIONYL AMINOPEPTIDASE, AMINOPEPTIDASE P"/>
    <property type="match status" value="1"/>
</dbReference>
<feature type="domain" description="Peptidase M24" evidence="2">
    <location>
        <begin position="1"/>
        <end position="123"/>
    </location>
</feature>
<dbReference type="OrthoDB" id="5876363at2759"/>
<feature type="non-terminal residue" evidence="3">
    <location>
        <position position="157"/>
    </location>
</feature>
<dbReference type="Pfam" id="PF00557">
    <property type="entry name" value="Peptidase_M24"/>
    <property type="match status" value="1"/>
</dbReference>
<evidence type="ECO:0000313" key="3">
    <source>
        <dbReference type="EMBL" id="CAD7668572.1"/>
    </source>
</evidence>
<sequence length="157" mass="17202">DLGAHIDGFIAVVAHTLVVGASNEAKVDGRKADVILAAHLAAEAALRLVRPGSENNAVTDAIQKVSESFKCKPISGMLSHQLKQFRIDGEKSIIQNPTEAQKKDHEKCEFEVNEVYAIDVLISTGEGKGRELDSKTTVYKKTDEVYQLKMKASRAFY</sequence>
<name>A0A7R9R356_9ACAR</name>
<organism evidence="3">
    <name type="scientific">Oppiella nova</name>
    <dbReference type="NCBI Taxonomy" id="334625"/>
    <lineage>
        <taxon>Eukaryota</taxon>
        <taxon>Metazoa</taxon>
        <taxon>Ecdysozoa</taxon>
        <taxon>Arthropoda</taxon>
        <taxon>Chelicerata</taxon>
        <taxon>Arachnida</taxon>
        <taxon>Acari</taxon>
        <taxon>Acariformes</taxon>
        <taxon>Sarcoptiformes</taxon>
        <taxon>Oribatida</taxon>
        <taxon>Brachypylina</taxon>
        <taxon>Oppioidea</taxon>
        <taxon>Oppiidae</taxon>
        <taxon>Oppiella</taxon>
    </lineage>
</organism>
<comment type="similarity">
    <text evidence="1">Belongs to the peptidase M24 family.</text>
</comment>
<evidence type="ECO:0000313" key="4">
    <source>
        <dbReference type="Proteomes" id="UP000728032"/>
    </source>
</evidence>
<dbReference type="EMBL" id="OC974461">
    <property type="protein sequence ID" value="CAD7668572.1"/>
    <property type="molecule type" value="Genomic_DNA"/>
</dbReference>
<dbReference type="PANTHER" id="PTHR10804:SF11">
    <property type="entry name" value="PROLIFERATION-ASSOCIATED PROTEIN 2G4"/>
    <property type="match status" value="1"/>
</dbReference>
<gene>
    <name evidence="3" type="ORF">ONB1V03_LOCUS23441</name>
</gene>